<proteinExistence type="predicted"/>
<dbReference type="EMBL" id="SDAM02000018">
    <property type="protein sequence ID" value="KAH6837304.1"/>
    <property type="molecule type" value="Genomic_DNA"/>
</dbReference>
<dbReference type="Proteomes" id="UP001190926">
    <property type="component" value="Unassembled WGS sequence"/>
</dbReference>
<evidence type="ECO:0000313" key="2">
    <source>
        <dbReference type="Proteomes" id="UP001190926"/>
    </source>
</evidence>
<accession>A0AAD4JQ17</accession>
<protein>
    <submittedName>
        <fullName evidence="1">Uncharacterized protein</fullName>
    </submittedName>
</protein>
<comment type="caution">
    <text evidence="1">The sequence shown here is derived from an EMBL/GenBank/DDBJ whole genome shotgun (WGS) entry which is preliminary data.</text>
</comment>
<evidence type="ECO:0000313" key="1">
    <source>
        <dbReference type="EMBL" id="KAH6837304.1"/>
    </source>
</evidence>
<organism evidence="1 2">
    <name type="scientific">Perilla frutescens var. hirtella</name>
    <name type="common">Perilla citriodora</name>
    <name type="synonym">Perilla setoyensis</name>
    <dbReference type="NCBI Taxonomy" id="608512"/>
    <lineage>
        <taxon>Eukaryota</taxon>
        <taxon>Viridiplantae</taxon>
        <taxon>Streptophyta</taxon>
        <taxon>Embryophyta</taxon>
        <taxon>Tracheophyta</taxon>
        <taxon>Spermatophyta</taxon>
        <taxon>Magnoliopsida</taxon>
        <taxon>eudicotyledons</taxon>
        <taxon>Gunneridae</taxon>
        <taxon>Pentapetalae</taxon>
        <taxon>asterids</taxon>
        <taxon>lamiids</taxon>
        <taxon>Lamiales</taxon>
        <taxon>Lamiaceae</taxon>
        <taxon>Nepetoideae</taxon>
        <taxon>Elsholtzieae</taxon>
        <taxon>Perilla</taxon>
    </lineage>
</organism>
<gene>
    <name evidence="1" type="ORF">C2S53_003091</name>
</gene>
<sequence length="185" mass="20786">MATKCVVYEIGGHVDRAIAPATSVLKVLDLVYELQDSLQIDPHAPALFIHLATIKRLQGALKLLADNCRLVILWLEDVVQILKDNAAANDDWYLVRMSNVVNILVKLQLFCQDEGGVLSSTFDRLEIEYRRLLTETDFSHSSIPQVGCVGKKKTDFSHPTDSDEDNDIPISLLFFTILFKTNILD</sequence>
<dbReference type="Pfam" id="PF20669">
    <property type="entry name" value="Exo70_N"/>
    <property type="match status" value="1"/>
</dbReference>
<name>A0AAD4JQ17_PERFH</name>
<keyword evidence="2" id="KW-1185">Reference proteome</keyword>
<reference evidence="1 2" key="1">
    <citation type="journal article" date="2021" name="Nat. Commun.">
        <title>Incipient diploidization of the medicinal plant Perilla within 10,000 years.</title>
        <authorList>
            <person name="Zhang Y."/>
            <person name="Shen Q."/>
            <person name="Leng L."/>
            <person name="Zhang D."/>
            <person name="Chen S."/>
            <person name="Shi Y."/>
            <person name="Ning Z."/>
            <person name="Chen S."/>
        </authorList>
    </citation>
    <scope>NUCLEOTIDE SEQUENCE [LARGE SCALE GENOMIC DNA]</scope>
    <source>
        <strain evidence="2">cv. PC099</strain>
    </source>
</reference>
<dbReference type="AlphaFoldDB" id="A0AAD4JQ17"/>